<evidence type="ECO:0000313" key="2">
    <source>
        <dbReference type="Proteomes" id="UP001054945"/>
    </source>
</evidence>
<gene>
    <name evidence="1" type="ORF">CEXT_624171</name>
</gene>
<evidence type="ECO:0000313" key="1">
    <source>
        <dbReference type="EMBL" id="GIX92732.1"/>
    </source>
</evidence>
<organism evidence="1 2">
    <name type="scientific">Caerostris extrusa</name>
    <name type="common">Bark spider</name>
    <name type="synonym">Caerostris bankana</name>
    <dbReference type="NCBI Taxonomy" id="172846"/>
    <lineage>
        <taxon>Eukaryota</taxon>
        <taxon>Metazoa</taxon>
        <taxon>Ecdysozoa</taxon>
        <taxon>Arthropoda</taxon>
        <taxon>Chelicerata</taxon>
        <taxon>Arachnida</taxon>
        <taxon>Araneae</taxon>
        <taxon>Araneomorphae</taxon>
        <taxon>Entelegynae</taxon>
        <taxon>Araneoidea</taxon>
        <taxon>Araneidae</taxon>
        <taxon>Caerostris</taxon>
    </lineage>
</organism>
<dbReference type="Proteomes" id="UP001054945">
    <property type="component" value="Unassembled WGS sequence"/>
</dbReference>
<dbReference type="EMBL" id="BPLR01021714">
    <property type="protein sequence ID" value="GIX92732.1"/>
    <property type="molecule type" value="Genomic_DNA"/>
</dbReference>
<keyword evidence="2" id="KW-1185">Reference proteome</keyword>
<accession>A0AAV4P5V3</accession>
<dbReference type="AlphaFoldDB" id="A0AAV4P5V3"/>
<proteinExistence type="predicted"/>
<name>A0AAV4P5V3_CAEEX</name>
<protein>
    <submittedName>
        <fullName evidence="1">Uncharacterized protein</fullName>
    </submittedName>
</protein>
<comment type="caution">
    <text evidence="1">The sequence shown here is derived from an EMBL/GenBank/DDBJ whole genome shotgun (WGS) entry which is preliminary data.</text>
</comment>
<sequence>MRGTRYIRMPKSLGVDHEDVHDIFVCRKVLALIVRMIMKLNMKHLHAEKLLALIIRMIMRMRKVCRKVLMLIMRMRRTHSYAEKSWRWIRGVWVEKYYKIFVGFVRNCATKMWLNCGLTFFGCHNGP</sequence>
<reference evidence="1 2" key="1">
    <citation type="submission" date="2021-06" db="EMBL/GenBank/DDBJ databases">
        <title>Caerostris extrusa draft genome.</title>
        <authorList>
            <person name="Kono N."/>
            <person name="Arakawa K."/>
        </authorList>
    </citation>
    <scope>NUCLEOTIDE SEQUENCE [LARGE SCALE GENOMIC DNA]</scope>
</reference>